<protein>
    <submittedName>
        <fullName evidence="1">Glycosyltransferase</fullName>
    </submittedName>
</protein>
<dbReference type="OrthoDB" id="9793805at2"/>
<organism evidence="1 2">
    <name type="scientific">Fulvivirga imtechensis AK7</name>
    <dbReference type="NCBI Taxonomy" id="1237149"/>
    <lineage>
        <taxon>Bacteria</taxon>
        <taxon>Pseudomonadati</taxon>
        <taxon>Bacteroidota</taxon>
        <taxon>Cytophagia</taxon>
        <taxon>Cytophagales</taxon>
        <taxon>Fulvivirgaceae</taxon>
        <taxon>Fulvivirga</taxon>
    </lineage>
</organism>
<dbReference type="eggNOG" id="COG1819">
    <property type="taxonomic scope" value="Bacteria"/>
</dbReference>
<dbReference type="Pfam" id="PF13528">
    <property type="entry name" value="Glyco_trans_1_3"/>
    <property type="match status" value="1"/>
</dbReference>
<dbReference type="GO" id="GO:0016740">
    <property type="term" value="F:transferase activity"/>
    <property type="evidence" value="ECO:0007669"/>
    <property type="project" value="UniProtKB-KW"/>
</dbReference>
<dbReference type="PATRIC" id="fig|1237149.3.peg.2411"/>
<gene>
    <name evidence="1" type="ORF">C900_02544</name>
</gene>
<proteinExistence type="predicted"/>
<reference evidence="1 2" key="1">
    <citation type="submission" date="2012-12" db="EMBL/GenBank/DDBJ databases">
        <title>Genome assembly of Fulvivirga imtechensis AK7.</title>
        <authorList>
            <person name="Nupur N."/>
            <person name="Khatri I."/>
            <person name="Kumar R."/>
            <person name="Subramanian S."/>
            <person name="Pinnaka A."/>
        </authorList>
    </citation>
    <scope>NUCLEOTIDE SEQUENCE [LARGE SCALE GENOMIC DNA]</scope>
    <source>
        <strain evidence="1 2">AK7</strain>
    </source>
</reference>
<dbReference type="Proteomes" id="UP000011135">
    <property type="component" value="Unassembled WGS sequence"/>
</dbReference>
<dbReference type="EMBL" id="AMZN01000039">
    <property type="protein sequence ID" value="ELR71481.1"/>
    <property type="molecule type" value="Genomic_DNA"/>
</dbReference>
<name>L8JR79_9BACT</name>
<dbReference type="SUPFAM" id="SSF53756">
    <property type="entry name" value="UDP-Glycosyltransferase/glycogen phosphorylase"/>
    <property type="match status" value="1"/>
</dbReference>
<dbReference type="Gene3D" id="3.40.50.2000">
    <property type="entry name" value="Glycogen Phosphorylase B"/>
    <property type="match status" value="1"/>
</dbReference>
<comment type="caution">
    <text evidence="1">The sequence shown here is derived from an EMBL/GenBank/DDBJ whole genome shotgun (WGS) entry which is preliminary data.</text>
</comment>
<dbReference type="RefSeq" id="WP_009579959.1">
    <property type="nucleotide sequence ID" value="NZ_AMZN01000039.1"/>
</dbReference>
<keyword evidence="1" id="KW-0808">Transferase</keyword>
<evidence type="ECO:0000313" key="1">
    <source>
        <dbReference type="EMBL" id="ELR71481.1"/>
    </source>
</evidence>
<sequence>MTRILYAIQGTGNGHISRAMDVAPELEKYGQVDYLVSGAQVDIALPQTVRYKSKGLSFYFGKNGGINFLKTFTNNSSTTLYREVRDFPIDNYDLIINDFEPITAWSAKLNGKKCVALSHQSALLSDKCPKPKSKDVVGKMILKNYAPASKHYGFHFNAFDSNIHTPVIRKAIRSMDVQNHGHYTVYLPAYSDHRIIEILSQVRSVKWEVFSKHSQKAYEIGNINLSPVSNQAFVKSMVSSEGVLCGAGFETPAEALFLGKKLMVIPMRGQYEQHCNAAALQEMGIPVVKKLKGSSIEKIKNWVKDGEAIQVNYPDELEKIVAGVIETEVGK</sequence>
<dbReference type="AlphaFoldDB" id="L8JR79"/>
<evidence type="ECO:0000313" key="2">
    <source>
        <dbReference type="Proteomes" id="UP000011135"/>
    </source>
</evidence>
<keyword evidence="2" id="KW-1185">Reference proteome</keyword>
<dbReference type="STRING" id="1237149.C900_02544"/>
<accession>L8JR79</accession>